<evidence type="ECO:0008006" key="4">
    <source>
        <dbReference type="Google" id="ProtNLM"/>
    </source>
</evidence>
<dbReference type="Proteomes" id="UP000244810">
    <property type="component" value="Unassembled WGS sequence"/>
</dbReference>
<feature type="transmembrane region" description="Helical" evidence="1">
    <location>
        <begin position="57"/>
        <end position="77"/>
    </location>
</feature>
<keyword evidence="3" id="KW-1185">Reference proteome</keyword>
<keyword evidence="1" id="KW-1133">Transmembrane helix</keyword>
<name>A0A2T7UXU5_9RHOB</name>
<keyword evidence="1" id="KW-0812">Transmembrane</keyword>
<dbReference type="AlphaFoldDB" id="A0A2T7UXU5"/>
<reference evidence="2 3" key="1">
    <citation type="journal article" date="2011" name="Syst. Appl. Microbiol.">
        <title>Defluviimonas denitrificans gen. nov., sp. nov., and Pararhodobacter aggregans gen. nov., sp. nov., non-phototrophic Rhodobacteraceae from the biofilter of a marine aquaculture.</title>
        <authorList>
            <person name="Foesel B.U."/>
            <person name="Drake H.L."/>
            <person name="Schramm A."/>
        </authorList>
    </citation>
    <scope>NUCLEOTIDE SEQUENCE [LARGE SCALE GENOMIC DNA]</scope>
    <source>
        <strain evidence="2 3">D1-19</strain>
    </source>
</reference>
<dbReference type="EMBL" id="QDDR01000001">
    <property type="protein sequence ID" value="PVE49607.1"/>
    <property type="molecule type" value="Genomic_DNA"/>
</dbReference>
<sequence>MHEMWWVWIAAGLALAIVEVLVPGFLFAGFAVGAVITGVVVGLALPGMDWMTGSLTVSLVVFAVISVVAWLAMRAVLGVRQGQMKRIDHDINED</sequence>
<evidence type="ECO:0000313" key="3">
    <source>
        <dbReference type="Proteomes" id="UP000244810"/>
    </source>
</evidence>
<keyword evidence="1" id="KW-0472">Membrane</keyword>
<comment type="caution">
    <text evidence="2">The sequence shown here is derived from an EMBL/GenBank/DDBJ whole genome shotgun (WGS) entry which is preliminary data.</text>
</comment>
<organism evidence="2 3">
    <name type="scientific">Pararhodobacter aggregans</name>
    <dbReference type="NCBI Taxonomy" id="404875"/>
    <lineage>
        <taxon>Bacteria</taxon>
        <taxon>Pseudomonadati</taxon>
        <taxon>Pseudomonadota</taxon>
        <taxon>Alphaproteobacteria</taxon>
        <taxon>Rhodobacterales</taxon>
        <taxon>Paracoccaceae</taxon>
        <taxon>Pararhodobacter</taxon>
    </lineage>
</organism>
<evidence type="ECO:0000313" key="2">
    <source>
        <dbReference type="EMBL" id="PVE49607.1"/>
    </source>
</evidence>
<evidence type="ECO:0000256" key="1">
    <source>
        <dbReference type="SAM" id="Phobius"/>
    </source>
</evidence>
<feature type="transmembrane region" description="Helical" evidence="1">
    <location>
        <begin position="27"/>
        <end position="45"/>
    </location>
</feature>
<gene>
    <name evidence="2" type="ORF">DDE23_02320</name>
</gene>
<proteinExistence type="predicted"/>
<accession>A0A2T7UXU5</accession>
<protein>
    <recommendedName>
        <fullName evidence="4">NfeD-like C-terminal domain-containing protein</fullName>
    </recommendedName>
</protein>
<feature type="transmembrane region" description="Helical" evidence="1">
    <location>
        <begin position="6"/>
        <end position="22"/>
    </location>
</feature>